<dbReference type="Gene3D" id="3.30.160.170">
    <property type="entry name" value="FlaG-like"/>
    <property type="match status" value="1"/>
</dbReference>
<dbReference type="InterPro" id="IPR005186">
    <property type="entry name" value="FlaG"/>
</dbReference>
<dbReference type="SUPFAM" id="SSF160214">
    <property type="entry name" value="FlaG-like"/>
    <property type="match status" value="1"/>
</dbReference>
<dbReference type="RefSeq" id="WP_380187221.1">
    <property type="nucleotide sequence ID" value="NZ_JBHTBQ010000011.1"/>
</dbReference>
<proteinExistence type="predicted"/>
<sequence>MDIQSTSSLVLPSPVAAKSVNERFHDAPSDLAKVVSAEPVKVSPDAVQALKPAVDPKDVKQAVEKLNQAVQGFSNTLQFSVEEETKLPIVKLIDIKTKEVIRQFPSEEAISIAKAIDRFQGLLIKDRA</sequence>
<keyword evidence="1" id="KW-0282">Flagellum</keyword>
<dbReference type="PANTHER" id="PTHR37166:SF1">
    <property type="entry name" value="PROTEIN FLAG"/>
    <property type="match status" value="1"/>
</dbReference>
<dbReference type="InterPro" id="IPR035924">
    <property type="entry name" value="FlaG-like_sf"/>
</dbReference>
<organism evidence="1 2">
    <name type="scientific">Iodobacter arcticus</name>
    <dbReference type="NCBI Taxonomy" id="590593"/>
    <lineage>
        <taxon>Bacteria</taxon>
        <taxon>Pseudomonadati</taxon>
        <taxon>Pseudomonadota</taxon>
        <taxon>Betaproteobacteria</taxon>
        <taxon>Neisseriales</taxon>
        <taxon>Chitinibacteraceae</taxon>
        <taxon>Iodobacter</taxon>
    </lineage>
</organism>
<dbReference type="Proteomes" id="UP001596473">
    <property type="component" value="Unassembled WGS sequence"/>
</dbReference>
<evidence type="ECO:0000313" key="2">
    <source>
        <dbReference type="Proteomes" id="UP001596473"/>
    </source>
</evidence>
<reference evidence="2" key="1">
    <citation type="journal article" date="2019" name="Int. J. Syst. Evol. Microbiol.">
        <title>The Global Catalogue of Microorganisms (GCM) 10K type strain sequencing project: providing services to taxonomists for standard genome sequencing and annotation.</title>
        <authorList>
            <consortium name="The Broad Institute Genomics Platform"/>
            <consortium name="The Broad Institute Genome Sequencing Center for Infectious Disease"/>
            <person name="Wu L."/>
            <person name="Ma J."/>
        </authorList>
    </citation>
    <scope>NUCLEOTIDE SEQUENCE [LARGE SCALE GENOMIC DNA]</scope>
    <source>
        <strain evidence="2">CCUG 62945</strain>
    </source>
</reference>
<keyword evidence="1" id="KW-0966">Cell projection</keyword>
<dbReference type="EMBL" id="JBHTBQ010000011">
    <property type="protein sequence ID" value="MFC7419627.1"/>
    <property type="molecule type" value="Genomic_DNA"/>
</dbReference>
<name>A0ABW2QV80_9NEIS</name>
<gene>
    <name evidence="1" type="ORF">ACFQNF_07005</name>
</gene>
<dbReference type="Pfam" id="PF03646">
    <property type="entry name" value="FlaG"/>
    <property type="match status" value="1"/>
</dbReference>
<accession>A0ABW2QV80</accession>
<comment type="caution">
    <text evidence="1">The sequence shown here is derived from an EMBL/GenBank/DDBJ whole genome shotgun (WGS) entry which is preliminary data.</text>
</comment>
<evidence type="ECO:0000313" key="1">
    <source>
        <dbReference type="EMBL" id="MFC7419627.1"/>
    </source>
</evidence>
<protein>
    <submittedName>
        <fullName evidence="1">Flagellar protein FlaG</fullName>
    </submittedName>
</protein>
<keyword evidence="1" id="KW-0969">Cilium</keyword>
<dbReference type="PANTHER" id="PTHR37166">
    <property type="entry name" value="PROTEIN FLAG"/>
    <property type="match status" value="1"/>
</dbReference>
<keyword evidence="2" id="KW-1185">Reference proteome</keyword>